<protein>
    <submittedName>
        <fullName evidence="2">Uncharacterized protein</fullName>
    </submittedName>
</protein>
<name>A0A0D1WG07_9EURO</name>
<feature type="compositionally biased region" description="Polar residues" evidence="1">
    <location>
        <begin position="144"/>
        <end position="156"/>
    </location>
</feature>
<proteinExistence type="predicted"/>
<feature type="region of interest" description="Disordered" evidence="1">
    <location>
        <begin position="83"/>
        <end position="202"/>
    </location>
</feature>
<dbReference type="EMBL" id="KN846951">
    <property type="protein sequence ID" value="KIV87700.1"/>
    <property type="molecule type" value="Genomic_DNA"/>
</dbReference>
<dbReference type="Proteomes" id="UP000053599">
    <property type="component" value="Unassembled WGS sequence"/>
</dbReference>
<feature type="compositionally biased region" description="Low complexity" evidence="1">
    <location>
        <begin position="184"/>
        <end position="196"/>
    </location>
</feature>
<sequence length="869" mass="94607">MSDDISIFSTPSMSTSFATTPISTNTTSASITTNASASTSTLAFAIVNSTRSTSISSTSRTTSEIYSSGTSGSYTSWNDWNASPPSANHNAQTGHSSSSDVAGSSTNVGDDDQDQNFGDSGVTEGSSGPGSSNHGDQGAGPGSATFSPDVNDQGLDSNLDKPPSSASGSGAWHGTPSDGWSNSTATYNNTGRTNTTDDNEAWIGEDDGIPALTAADIAFITDNQTFINAGFYENEGLQNGTHKKREFDFFGGANTKEKWDEMDMDEWLVKYIKRIPIAGKSTKLIDSTNFFTEFWLSTGDEATVLCNTLYNSCQVAETSEKKRFSYISENDGLRAQFVRQVMGVWQSGNKQAFEIISNAVSNSQNTITTAHKLFLQDDPPPTTNILDIVLPALAAVAAFVPTLAPAIAVLNGVYAAAKDIGKREESDMRSVMSHDVTKATASSHDKRASESLYDDIYSRVAALEKQPTKTWVENLNKQVDNSAKSIDKASKAVVALLALNPKVSTAKITSWDSFDSRVFNDLVSFPESILVAFEENQLNWLATETTLDAGGPVIGVGGMKNVLLGGEWSKVQASAERPSRLIPRVRSFLNALIFMQFVQNQGIYYWTQQTYSEVECQKFATYAKSKNWLAGNGWYQCQQLPNNGQWEFRMARRPTTNRGNAKVVQVDWNPYGDIVNIGAVPDKDGRLCYVQERSGNAFDNGGFAQASAALNKWGDDRLKAAGYLFDMSDVFKASRDCQNTLGDPFAPNEPQQALFYPAMQIQSTADQILSGVLPKCLFNIPIFQVGDGDTKNDWCKPRIGAMHANVKSLYPPYFKPDHDPCGSTLELWALQSDTKLCRTDNRDFQSSTWSPKPGCEKHDRGIHVVPLSR</sequence>
<gene>
    <name evidence="2" type="ORF">PV11_03230</name>
</gene>
<feature type="compositionally biased region" description="Polar residues" evidence="1">
    <location>
        <begin position="115"/>
        <end position="135"/>
    </location>
</feature>
<reference evidence="2 3" key="1">
    <citation type="submission" date="2015-01" db="EMBL/GenBank/DDBJ databases">
        <title>The Genome Sequence of Exophiala sideris CBS121828.</title>
        <authorList>
            <consortium name="The Broad Institute Genomics Platform"/>
            <person name="Cuomo C."/>
            <person name="de Hoog S."/>
            <person name="Gorbushina A."/>
            <person name="Stielow B."/>
            <person name="Teixiera M."/>
            <person name="Abouelleil A."/>
            <person name="Chapman S.B."/>
            <person name="Priest M."/>
            <person name="Young S.K."/>
            <person name="Wortman J."/>
            <person name="Nusbaum C."/>
            <person name="Birren B."/>
        </authorList>
    </citation>
    <scope>NUCLEOTIDE SEQUENCE [LARGE SCALE GENOMIC DNA]</scope>
    <source>
        <strain evidence="2 3">CBS 121828</strain>
    </source>
</reference>
<evidence type="ECO:0000256" key="1">
    <source>
        <dbReference type="SAM" id="MobiDB-lite"/>
    </source>
</evidence>
<feature type="compositionally biased region" description="Low complexity" evidence="1">
    <location>
        <begin position="96"/>
        <end position="105"/>
    </location>
</feature>
<organism evidence="2 3">
    <name type="scientific">Exophiala sideris</name>
    <dbReference type="NCBI Taxonomy" id="1016849"/>
    <lineage>
        <taxon>Eukaryota</taxon>
        <taxon>Fungi</taxon>
        <taxon>Dikarya</taxon>
        <taxon>Ascomycota</taxon>
        <taxon>Pezizomycotina</taxon>
        <taxon>Eurotiomycetes</taxon>
        <taxon>Chaetothyriomycetidae</taxon>
        <taxon>Chaetothyriales</taxon>
        <taxon>Herpotrichiellaceae</taxon>
        <taxon>Exophiala</taxon>
    </lineage>
</organism>
<feature type="region of interest" description="Disordered" evidence="1">
    <location>
        <begin position="51"/>
        <end position="70"/>
    </location>
</feature>
<feature type="compositionally biased region" description="Polar residues" evidence="1">
    <location>
        <begin position="83"/>
        <end position="95"/>
    </location>
</feature>
<accession>A0A0D1WG07</accession>
<evidence type="ECO:0000313" key="2">
    <source>
        <dbReference type="EMBL" id="KIV87700.1"/>
    </source>
</evidence>
<dbReference type="AlphaFoldDB" id="A0A0D1WG07"/>
<dbReference type="HOGENOM" id="CLU_328734_0_0_1"/>
<evidence type="ECO:0000313" key="3">
    <source>
        <dbReference type="Proteomes" id="UP000053599"/>
    </source>
</evidence>
<dbReference type="OrthoDB" id="10401182at2759"/>